<dbReference type="RefSeq" id="XP_028476973.1">
    <property type="nucleotide sequence ID" value="XM_028623080.1"/>
</dbReference>
<name>A0A427XVI2_9TREE</name>
<dbReference type="STRING" id="105984.A0A427XVI2"/>
<accession>A0A427XVI2</accession>
<evidence type="ECO:0000256" key="1">
    <source>
        <dbReference type="SAM" id="MobiDB-lite"/>
    </source>
</evidence>
<organism evidence="2 3">
    <name type="scientific">Apiotrichum porosum</name>
    <dbReference type="NCBI Taxonomy" id="105984"/>
    <lineage>
        <taxon>Eukaryota</taxon>
        <taxon>Fungi</taxon>
        <taxon>Dikarya</taxon>
        <taxon>Basidiomycota</taxon>
        <taxon>Agaricomycotina</taxon>
        <taxon>Tremellomycetes</taxon>
        <taxon>Trichosporonales</taxon>
        <taxon>Trichosporonaceae</taxon>
        <taxon>Apiotrichum</taxon>
    </lineage>
</organism>
<comment type="caution">
    <text evidence="2">The sequence shown here is derived from an EMBL/GenBank/DDBJ whole genome shotgun (WGS) entry which is preliminary data.</text>
</comment>
<feature type="compositionally biased region" description="Basic residues" evidence="1">
    <location>
        <begin position="618"/>
        <end position="630"/>
    </location>
</feature>
<dbReference type="AlphaFoldDB" id="A0A427XVI2"/>
<sequence length="652" mass="72679">MTTWKVEHILDTEPVRTLADVFVLFQYFLPIPKVQRGQVAIDIGHRVRSLASLAGGPRDIVAAPRYDLLAPVRRHLLQFRQSPSAHTRRELVKILNEAISANSFPIVGAEGLAAYHQYYLLRAASVVLEDMDNYLTPPYQRQFRWCDNSSKEVHPCVEFVVDGATKNPDNVLSSVFMVWDAKPPACLDRTTMDLMTTMAGDGIHITSGEAFKALCGDISNESGVPGGSALALMLHAWVDLRSRQVLSAFLANDEQAQLFRIKEDVVFILDRPLEMRLSINRVSAHFEGLLPTHAGDTLLGVLVGLGLEIMKPTGTVKQDTNSHPARLPLRIPQLPINEFPPLAIFWPNHIHRWAALHSLSHIDELRPFFGPMPIEPVGVTPAMPVESNAWTSYHRITTPLMLDGILGTGVIWDVYAATPLDQTIHPLPTVVKLTCPKLRPLDDDDNWDAKMVNEAVDREAFVLQHVLVPLQGRSTAEVLAVVQEDVGDAPTRLTEDDKMDIVRIYREMHMLGVLHGDPKAKHWRRHTHSKSDQPIKVIDFTRSLLRIGILGATKTGHPWEVTDFEQRAAHEMAHVLDILGLPTTGPNRINSGPWLSPRELVYWEHSASFQSYVPNARGKARASSPRKARRQGNDDGVNLDTPAAFKSLSLDG</sequence>
<feature type="region of interest" description="Disordered" evidence="1">
    <location>
        <begin position="614"/>
        <end position="642"/>
    </location>
</feature>
<proteinExistence type="predicted"/>
<keyword evidence="3" id="KW-1185">Reference proteome</keyword>
<evidence type="ECO:0000313" key="3">
    <source>
        <dbReference type="Proteomes" id="UP000279236"/>
    </source>
</evidence>
<dbReference type="EMBL" id="RSCE01000005">
    <property type="protein sequence ID" value="RSH82741.1"/>
    <property type="molecule type" value="Genomic_DNA"/>
</dbReference>
<dbReference type="Proteomes" id="UP000279236">
    <property type="component" value="Unassembled WGS sequence"/>
</dbReference>
<dbReference type="GeneID" id="39592278"/>
<evidence type="ECO:0000313" key="2">
    <source>
        <dbReference type="EMBL" id="RSH82741.1"/>
    </source>
</evidence>
<protein>
    <recommendedName>
        <fullName evidence="4">Protein kinase domain-containing protein</fullName>
    </recommendedName>
</protein>
<reference evidence="2 3" key="1">
    <citation type="submission" date="2018-11" db="EMBL/GenBank/DDBJ databases">
        <title>Genome sequence of Apiotrichum porosum DSM 27194.</title>
        <authorList>
            <person name="Aliyu H."/>
            <person name="Gorte O."/>
            <person name="Ochsenreither K."/>
        </authorList>
    </citation>
    <scope>NUCLEOTIDE SEQUENCE [LARGE SCALE GENOMIC DNA]</scope>
    <source>
        <strain evidence="2 3">DSM 27194</strain>
    </source>
</reference>
<gene>
    <name evidence="2" type="ORF">EHS24_007735</name>
</gene>
<evidence type="ECO:0008006" key="4">
    <source>
        <dbReference type="Google" id="ProtNLM"/>
    </source>
</evidence>
<dbReference type="OrthoDB" id="2571614at2759"/>